<evidence type="ECO:0000313" key="3">
    <source>
        <dbReference type="Proteomes" id="UP000283644"/>
    </source>
</evidence>
<dbReference type="EMBL" id="QXGH01000021">
    <property type="protein sequence ID" value="RHW25830.1"/>
    <property type="molecule type" value="Genomic_DNA"/>
</dbReference>
<proteinExistence type="predicted"/>
<protein>
    <submittedName>
        <fullName evidence="2">Type I-E CRISPR-associated protein Cas5/CasD</fullName>
    </submittedName>
</protein>
<dbReference type="InterPro" id="IPR021124">
    <property type="entry name" value="CRISPR-assoc_prot_Cas5"/>
</dbReference>
<dbReference type="OrthoDB" id="3189549at2"/>
<dbReference type="NCBIfam" id="TIGR02593">
    <property type="entry name" value="CRISPR_cas5"/>
    <property type="match status" value="1"/>
</dbReference>
<sequence>MTVLLLRLAGPLQSWGDASRFTQRHTRTEPTKSGVLGLLAAAQGRRRADPIEDLAALSFGVRVDQRGRIERDFHTAIRRKDGKEESMPLSYRYYLTDAVFVAGVAGDEALLRGLDEALREPRFPLYLGRRSCPPAGEIALGVHDGELEDILRSAPWEARPWYRREQGQMVLLDLVLDAEPGTPYAETTRDVPLSFDPTMRQYGWRDVVRLAPVEMPNDMGRAEPDFLAAYGGA</sequence>
<dbReference type="RefSeq" id="WP_118926532.1">
    <property type="nucleotide sequence ID" value="NZ_QXGH01000021.1"/>
</dbReference>
<reference evidence="2 3" key="1">
    <citation type="submission" date="2018-09" db="EMBL/GenBank/DDBJ databases">
        <title>Genome sequencing of Nocardioides immobilis CCTCC AB 2017083 for comparison to Nocardioides silvaticus.</title>
        <authorList>
            <person name="Li C."/>
            <person name="Wang G."/>
        </authorList>
    </citation>
    <scope>NUCLEOTIDE SEQUENCE [LARGE SCALE GENOMIC DNA]</scope>
    <source>
        <strain evidence="2 3">CCTCC AB 2017083</strain>
    </source>
</reference>
<dbReference type="InterPro" id="IPR013422">
    <property type="entry name" value="CRISPR-assoc_prot_Cas5_N"/>
</dbReference>
<accession>A0A417XZL3</accession>
<dbReference type="NCBIfam" id="TIGR01868">
    <property type="entry name" value="casD_Cas5e"/>
    <property type="match status" value="1"/>
</dbReference>
<keyword evidence="1" id="KW-0051">Antiviral defense</keyword>
<dbReference type="GO" id="GO:0043571">
    <property type="term" value="P:maintenance of CRISPR repeat elements"/>
    <property type="evidence" value="ECO:0007669"/>
    <property type="project" value="InterPro"/>
</dbReference>
<dbReference type="CDD" id="cd09645">
    <property type="entry name" value="Cas5_I-E"/>
    <property type="match status" value="1"/>
</dbReference>
<keyword evidence="3" id="KW-1185">Reference proteome</keyword>
<dbReference type="GO" id="GO:0003723">
    <property type="term" value="F:RNA binding"/>
    <property type="evidence" value="ECO:0007669"/>
    <property type="project" value="InterPro"/>
</dbReference>
<name>A0A417XZL3_9ACTN</name>
<dbReference type="InterPro" id="IPR010147">
    <property type="entry name" value="CRISPR-assoc_prot_CasD"/>
</dbReference>
<dbReference type="AlphaFoldDB" id="A0A417XZL3"/>
<dbReference type="Pfam" id="PF09704">
    <property type="entry name" value="Cas_Cas5d"/>
    <property type="match status" value="1"/>
</dbReference>
<dbReference type="Proteomes" id="UP000283644">
    <property type="component" value="Unassembled WGS sequence"/>
</dbReference>
<evidence type="ECO:0000313" key="2">
    <source>
        <dbReference type="EMBL" id="RHW25830.1"/>
    </source>
</evidence>
<dbReference type="GO" id="GO:0051607">
    <property type="term" value="P:defense response to virus"/>
    <property type="evidence" value="ECO:0007669"/>
    <property type="project" value="UniProtKB-KW"/>
</dbReference>
<organism evidence="2 3">
    <name type="scientific">Nocardioides immobilis</name>
    <dbReference type="NCBI Taxonomy" id="2049295"/>
    <lineage>
        <taxon>Bacteria</taxon>
        <taxon>Bacillati</taxon>
        <taxon>Actinomycetota</taxon>
        <taxon>Actinomycetes</taxon>
        <taxon>Propionibacteriales</taxon>
        <taxon>Nocardioidaceae</taxon>
        <taxon>Nocardioides</taxon>
    </lineage>
</organism>
<evidence type="ECO:0000256" key="1">
    <source>
        <dbReference type="ARBA" id="ARBA00023118"/>
    </source>
</evidence>
<gene>
    <name evidence="2" type="primary">cas5e</name>
    <name evidence="2" type="ORF">D0Z08_17495</name>
</gene>
<comment type="caution">
    <text evidence="2">The sequence shown here is derived from an EMBL/GenBank/DDBJ whole genome shotgun (WGS) entry which is preliminary data.</text>
</comment>
<dbReference type="Gene3D" id="3.30.70.2660">
    <property type="match status" value="1"/>
</dbReference>